<keyword evidence="2 3" id="KW-0808">Transferase</keyword>
<dbReference type="EMBL" id="JABTTQ020003478">
    <property type="protein sequence ID" value="KAK6116898.1"/>
    <property type="molecule type" value="Genomic_DNA"/>
</dbReference>
<organism evidence="5 6">
    <name type="scientific">Rehmannia glutinosa</name>
    <name type="common">Chinese foxglove</name>
    <dbReference type="NCBI Taxonomy" id="99300"/>
    <lineage>
        <taxon>Eukaryota</taxon>
        <taxon>Viridiplantae</taxon>
        <taxon>Streptophyta</taxon>
        <taxon>Embryophyta</taxon>
        <taxon>Tracheophyta</taxon>
        <taxon>Spermatophyta</taxon>
        <taxon>Magnoliopsida</taxon>
        <taxon>eudicotyledons</taxon>
        <taxon>Gunneridae</taxon>
        <taxon>Pentapetalae</taxon>
        <taxon>asterids</taxon>
        <taxon>lamiids</taxon>
        <taxon>Lamiales</taxon>
        <taxon>Orobanchaceae</taxon>
        <taxon>Rehmannieae</taxon>
        <taxon>Rehmannia</taxon>
    </lineage>
</organism>
<evidence type="ECO:0000259" key="4">
    <source>
        <dbReference type="Pfam" id="PF00685"/>
    </source>
</evidence>
<dbReference type="Gene3D" id="3.40.50.300">
    <property type="entry name" value="P-loop containing nucleotide triphosphate hydrolases"/>
    <property type="match status" value="1"/>
</dbReference>
<evidence type="ECO:0000256" key="1">
    <source>
        <dbReference type="ARBA" id="ARBA00005771"/>
    </source>
</evidence>
<dbReference type="EC" id="2.8.2.-" evidence="3"/>
<comment type="caution">
    <text evidence="5">The sequence shown here is derived from an EMBL/GenBank/DDBJ whole genome shotgun (WGS) entry which is preliminary data.</text>
</comment>
<dbReference type="Pfam" id="PF00685">
    <property type="entry name" value="Sulfotransfer_1"/>
    <property type="match status" value="1"/>
</dbReference>
<evidence type="ECO:0000313" key="5">
    <source>
        <dbReference type="EMBL" id="KAK6116898.1"/>
    </source>
</evidence>
<evidence type="ECO:0000313" key="6">
    <source>
        <dbReference type="Proteomes" id="UP001318860"/>
    </source>
</evidence>
<gene>
    <name evidence="5" type="ORF">DH2020_049355</name>
</gene>
<dbReference type="SUPFAM" id="SSF52540">
    <property type="entry name" value="P-loop containing nucleoside triphosphate hydrolases"/>
    <property type="match status" value="1"/>
</dbReference>
<dbReference type="Proteomes" id="UP001318860">
    <property type="component" value="Unassembled WGS sequence"/>
</dbReference>
<feature type="domain" description="Sulfotransferase" evidence="4">
    <location>
        <begin position="56"/>
        <end position="314"/>
    </location>
</feature>
<dbReference type="PANTHER" id="PTHR11783">
    <property type="entry name" value="SULFOTRANSFERASE SULT"/>
    <property type="match status" value="1"/>
</dbReference>
<comment type="similarity">
    <text evidence="1 3">Belongs to the sulfotransferase 1 family.</text>
</comment>
<keyword evidence="6" id="KW-1185">Reference proteome</keyword>
<name>A0ABR0U337_REHGL</name>
<dbReference type="InterPro" id="IPR027417">
    <property type="entry name" value="P-loop_NTPase"/>
</dbReference>
<evidence type="ECO:0000256" key="3">
    <source>
        <dbReference type="RuleBase" id="RU361155"/>
    </source>
</evidence>
<proteinExistence type="inferred from homology"/>
<reference evidence="5 6" key="1">
    <citation type="journal article" date="2021" name="Comput. Struct. Biotechnol. J.">
        <title>De novo genome assembly of the potent medicinal plant Rehmannia glutinosa using nanopore technology.</title>
        <authorList>
            <person name="Ma L."/>
            <person name="Dong C."/>
            <person name="Song C."/>
            <person name="Wang X."/>
            <person name="Zheng X."/>
            <person name="Niu Y."/>
            <person name="Chen S."/>
            <person name="Feng W."/>
        </authorList>
    </citation>
    <scope>NUCLEOTIDE SEQUENCE [LARGE SCALE GENOMIC DNA]</scope>
    <source>
        <strain evidence="5">DH-2019</strain>
    </source>
</reference>
<evidence type="ECO:0000256" key="2">
    <source>
        <dbReference type="ARBA" id="ARBA00022679"/>
    </source>
</evidence>
<dbReference type="InterPro" id="IPR000863">
    <property type="entry name" value="Sulfotransferase_dom"/>
</dbReference>
<sequence>MEKKDYPKDEIHELLQTLDPPTYYDGSPLVKYNDFWSPLQFLRRLLYTQRYFEAKDDDVILASVPKSGTTWLKALSFSIVNRTVYTIDQNPLLTCNPHALVPFLEHLQHEGNPGFISTPRIIATHIPFNNVPDSIRESKCRIIYICRNPLDQFISGRHFYQENNHVFRENKVEKDFELCEAFDLFCQGIYPYGPFWDHMLGYWNAHLKNPEKVLFLKYEDLKGDIALYIKKIAEFLGCPFSVEEEKQGLVEEIAKLCSFENLKNLEVNKSGYLSNGVKSSSFFRKGEVRDWGNYLSPAMAQRFQKVMYSKLEGSEVLWITSHSAILSLQKNSKKTWRHLN</sequence>
<accession>A0ABR0U337</accession>
<protein>
    <recommendedName>
        <fullName evidence="3">Sulfotransferase</fullName>
        <ecNumber evidence="3">2.8.2.-</ecNumber>
    </recommendedName>
</protein>